<reference evidence="1" key="1">
    <citation type="submission" date="2014-09" db="EMBL/GenBank/DDBJ databases">
        <authorList>
            <person name="Magalhaes I.L.F."/>
            <person name="Oliveira U."/>
            <person name="Santos F.R."/>
            <person name="Vidigal T.H.D.A."/>
            <person name="Brescovit A.D."/>
            <person name="Santos A.J."/>
        </authorList>
    </citation>
    <scope>NUCLEOTIDE SEQUENCE</scope>
    <source>
        <tissue evidence="1">Shoot tissue taken approximately 20 cm above the soil surface</tissue>
    </source>
</reference>
<accession>A0A0A9BMQ5</accession>
<name>A0A0A9BMQ5_ARUDO</name>
<reference evidence="1" key="2">
    <citation type="journal article" date="2015" name="Data Brief">
        <title>Shoot transcriptome of the giant reed, Arundo donax.</title>
        <authorList>
            <person name="Barrero R.A."/>
            <person name="Guerrero F.D."/>
            <person name="Moolhuijzen P."/>
            <person name="Goolsby J.A."/>
            <person name="Tidwell J."/>
            <person name="Bellgard S.E."/>
            <person name="Bellgard M.I."/>
        </authorList>
    </citation>
    <scope>NUCLEOTIDE SEQUENCE</scope>
    <source>
        <tissue evidence="1">Shoot tissue taken approximately 20 cm above the soil surface</tissue>
    </source>
</reference>
<organism evidence="1">
    <name type="scientific">Arundo donax</name>
    <name type="common">Giant reed</name>
    <name type="synonym">Donax arundinaceus</name>
    <dbReference type="NCBI Taxonomy" id="35708"/>
    <lineage>
        <taxon>Eukaryota</taxon>
        <taxon>Viridiplantae</taxon>
        <taxon>Streptophyta</taxon>
        <taxon>Embryophyta</taxon>
        <taxon>Tracheophyta</taxon>
        <taxon>Spermatophyta</taxon>
        <taxon>Magnoliopsida</taxon>
        <taxon>Liliopsida</taxon>
        <taxon>Poales</taxon>
        <taxon>Poaceae</taxon>
        <taxon>PACMAD clade</taxon>
        <taxon>Arundinoideae</taxon>
        <taxon>Arundineae</taxon>
        <taxon>Arundo</taxon>
    </lineage>
</organism>
<protein>
    <submittedName>
        <fullName evidence="1">Uncharacterized protein</fullName>
    </submittedName>
</protein>
<evidence type="ECO:0000313" key="1">
    <source>
        <dbReference type="EMBL" id="JAD62515.1"/>
    </source>
</evidence>
<sequence>MATMWDSCCISKAYDYDLFKLK</sequence>
<dbReference type="EMBL" id="GBRH01235380">
    <property type="protein sequence ID" value="JAD62515.1"/>
    <property type="molecule type" value="Transcribed_RNA"/>
</dbReference>
<dbReference type="AlphaFoldDB" id="A0A0A9BMQ5"/>
<proteinExistence type="predicted"/>